<name>A0ABP4L4D3_9ACTN</name>
<comment type="caution">
    <text evidence="2">The sequence shown here is derived from an EMBL/GenBank/DDBJ whole genome shotgun (WGS) entry which is preliminary data.</text>
</comment>
<feature type="signal peptide" evidence="1">
    <location>
        <begin position="1"/>
        <end position="29"/>
    </location>
</feature>
<gene>
    <name evidence="2" type="ORF">GCM10009741_09240</name>
</gene>
<keyword evidence="3" id="KW-1185">Reference proteome</keyword>
<dbReference type="EMBL" id="BAAANC010000001">
    <property type="protein sequence ID" value="GAA1513422.1"/>
    <property type="molecule type" value="Genomic_DNA"/>
</dbReference>
<reference evidence="3" key="1">
    <citation type="journal article" date="2019" name="Int. J. Syst. Evol. Microbiol.">
        <title>The Global Catalogue of Microorganisms (GCM) 10K type strain sequencing project: providing services to taxonomists for standard genome sequencing and annotation.</title>
        <authorList>
            <consortium name="The Broad Institute Genomics Platform"/>
            <consortium name="The Broad Institute Genome Sequencing Center for Infectious Disease"/>
            <person name="Wu L."/>
            <person name="Ma J."/>
        </authorList>
    </citation>
    <scope>NUCLEOTIDE SEQUENCE [LARGE SCALE GENOMIC DNA]</scope>
    <source>
        <strain evidence="3">JCM 14303</strain>
    </source>
</reference>
<dbReference type="Proteomes" id="UP001500363">
    <property type="component" value="Unassembled WGS sequence"/>
</dbReference>
<sequence>MKKSLAASATLLTLALTGGLAATSSPALATAAGTSQARATSGLTPAETKALAAELKTLTAGTSTVAAQLKTSLDLDGLGGAVDEVIDPSAYSCNAATPVRTWLNAQSADWTPEDRDLAAVIRSLDPVLNDAVLWPQDAGSSYGVSGEFTRPVTHTFRDLGRFWDIDSTAIRLTPLHGAMLTDRAKLFRVFNVGYGLPASIATAWADEVATAMNQPKFRFGNHPYFTFNAFAFQGLTIPGFGVVPPQIVMGDGVLAGFQALGFADVTAQAVLAHEYGHHVQFQRDLFRTTLTGPEATRRTELMADAFGAYFLTHARGDALQAKRIQEFNQVFFQLGDCGFTSANHHGTPNQRLRSAAWGYSVAANAANQGHVLPSLTFASLFDQKLPELVAPDA</sequence>
<accession>A0ABP4L4D3</accession>
<dbReference type="RefSeq" id="WP_344169799.1">
    <property type="nucleotide sequence ID" value="NZ_BAAANC010000001.1"/>
</dbReference>
<evidence type="ECO:0000256" key="1">
    <source>
        <dbReference type="SAM" id="SignalP"/>
    </source>
</evidence>
<feature type="chain" id="PRO_5046139017" description="Peptidase M48-like protein" evidence="1">
    <location>
        <begin position="30"/>
        <end position="393"/>
    </location>
</feature>
<proteinExistence type="predicted"/>
<protein>
    <recommendedName>
        <fullName evidence="4">Peptidase M48-like protein</fullName>
    </recommendedName>
</protein>
<evidence type="ECO:0000313" key="3">
    <source>
        <dbReference type="Proteomes" id="UP001500363"/>
    </source>
</evidence>
<evidence type="ECO:0000313" key="2">
    <source>
        <dbReference type="EMBL" id="GAA1513422.1"/>
    </source>
</evidence>
<evidence type="ECO:0008006" key="4">
    <source>
        <dbReference type="Google" id="ProtNLM"/>
    </source>
</evidence>
<organism evidence="2 3">
    <name type="scientific">Kribbella lupini</name>
    <dbReference type="NCBI Taxonomy" id="291602"/>
    <lineage>
        <taxon>Bacteria</taxon>
        <taxon>Bacillati</taxon>
        <taxon>Actinomycetota</taxon>
        <taxon>Actinomycetes</taxon>
        <taxon>Propionibacteriales</taxon>
        <taxon>Kribbellaceae</taxon>
        <taxon>Kribbella</taxon>
    </lineage>
</organism>
<keyword evidence="1" id="KW-0732">Signal</keyword>